<name>A0ABT9QKA6_9ACTN</name>
<dbReference type="SUPFAM" id="SSF88713">
    <property type="entry name" value="Glycoside hydrolase/deacetylase"/>
    <property type="match status" value="1"/>
</dbReference>
<reference evidence="5 6" key="1">
    <citation type="submission" date="2023-07" db="EMBL/GenBank/DDBJ databases">
        <title>Sequencing the genomes of 1000 actinobacteria strains.</title>
        <authorList>
            <person name="Klenk H.-P."/>
        </authorList>
    </citation>
    <scope>NUCLEOTIDE SEQUENCE [LARGE SCALE GENOMIC DNA]</scope>
    <source>
        <strain evidence="5 6">DSM 46740</strain>
    </source>
</reference>
<dbReference type="RefSeq" id="WP_307564234.1">
    <property type="nucleotide sequence ID" value="NZ_JAUSQU010000001.1"/>
</dbReference>
<proteinExistence type="predicted"/>
<accession>A0ABT9QKA6</accession>
<sequence>MPKTRIAGGIALVAATAVGCGVTTASHEESPLPSEPTMIDYVDPSRVFGLSTQTMSDDDPDARHVHAVYPTLTDAPRLNERLRRKVAEELDRFTGSTAEPPGGTPPAPEFNVDWQLSAVSPEVIGVRLRIGTSTGSRWSESRTTIWYDRTDKRALDSTGLLKDPAALNTLTGLVRSRLAQRSPETDPSSVRPDPKMFDSLGFNPRGELVVEFDDRQVAPESLGRVAVALPRSQTEGLLSTAGLRARRAALRPVTAPPPAPPSKEAVDATNAAEPPAASSLAGSVDCAKAKCVALTYEDGPGSLTGRLLDILTDHNARATFFCLGSNASVQPELLRRMSIEGHLVANQTWSHRDLTTMSPAMIADQLTGAQREIIQATGQAPTLMRPPYGATDSRVASVAGGLGLAVVRWNVDIRDERDSDPRAIADRVVSSAEPGAIVLLHDVHSATVDATPEILRRLTADGYSFVTVPELYGARGVQAGKTYDSGNAAPALDEQPMP</sequence>
<dbReference type="Pfam" id="PF01522">
    <property type="entry name" value="Polysacc_deac_1"/>
    <property type="match status" value="1"/>
</dbReference>
<protein>
    <submittedName>
        <fullName evidence="5">Peptidoglycan/xylan/chitin deacetylase (PgdA/CDA1 family)</fullName>
    </submittedName>
</protein>
<dbReference type="InterPro" id="IPR011330">
    <property type="entry name" value="Glyco_hydro/deAcase_b/a-brl"/>
</dbReference>
<evidence type="ECO:0000259" key="4">
    <source>
        <dbReference type="PROSITE" id="PS51677"/>
    </source>
</evidence>
<keyword evidence="2" id="KW-0378">Hydrolase</keyword>
<keyword evidence="1" id="KW-0479">Metal-binding</keyword>
<evidence type="ECO:0000256" key="2">
    <source>
        <dbReference type="ARBA" id="ARBA00022801"/>
    </source>
</evidence>
<dbReference type="PANTHER" id="PTHR10587">
    <property type="entry name" value="GLYCOSYL TRANSFERASE-RELATED"/>
    <property type="match status" value="1"/>
</dbReference>
<dbReference type="PANTHER" id="PTHR10587:SF133">
    <property type="entry name" value="CHITIN DEACETYLASE 1-RELATED"/>
    <property type="match status" value="1"/>
</dbReference>
<comment type="caution">
    <text evidence="5">The sequence shown here is derived from an EMBL/GenBank/DDBJ whole genome shotgun (WGS) entry which is preliminary data.</text>
</comment>
<dbReference type="InterPro" id="IPR002509">
    <property type="entry name" value="NODB_dom"/>
</dbReference>
<dbReference type="Proteomes" id="UP001225356">
    <property type="component" value="Unassembled WGS sequence"/>
</dbReference>
<gene>
    <name evidence="5" type="ORF">J2853_006391</name>
</gene>
<feature type="domain" description="NodB homology" evidence="4">
    <location>
        <begin position="290"/>
        <end position="466"/>
    </location>
</feature>
<dbReference type="PROSITE" id="PS51257">
    <property type="entry name" value="PROKAR_LIPOPROTEIN"/>
    <property type="match status" value="1"/>
</dbReference>
<dbReference type="PROSITE" id="PS51677">
    <property type="entry name" value="NODB"/>
    <property type="match status" value="1"/>
</dbReference>
<dbReference type="InterPro" id="IPR050248">
    <property type="entry name" value="Polysacc_deacetylase_ArnD"/>
</dbReference>
<dbReference type="Gene3D" id="3.20.20.370">
    <property type="entry name" value="Glycoside hydrolase/deacetylase"/>
    <property type="match status" value="1"/>
</dbReference>
<evidence type="ECO:0000256" key="1">
    <source>
        <dbReference type="ARBA" id="ARBA00022723"/>
    </source>
</evidence>
<evidence type="ECO:0000313" key="6">
    <source>
        <dbReference type="Proteomes" id="UP001225356"/>
    </source>
</evidence>
<organism evidence="5 6">
    <name type="scientific">Streptosporangium lutulentum</name>
    <dbReference type="NCBI Taxonomy" id="1461250"/>
    <lineage>
        <taxon>Bacteria</taxon>
        <taxon>Bacillati</taxon>
        <taxon>Actinomycetota</taxon>
        <taxon>Actinomycetes</taxon>
        <taxon>Streptosporangiales</taxon>
        <taxon>Streptosporangiaceae</taxon>
        <taxon>Streptosporangium</taxon>
    </lineage>
</organism>
<evidence type="ECO:0000256" key="3">
    <source>
        <dbReference type="SAM" id="MobiDB-lite"/>
    </source>
</evidence>
<dbReference type="CDD" id="cd10917">
    <property type="entry name" value="CE4_NodB_like_6s_7s"/>
    <property type="match status" value="1"/>
</dbReference>
<keyword evidence="6" id="KW-1185">Reference proteome</keyword>
<evidence type="ECO:0000313" key="5">
    <source>
        <dbReference type="EMBL" id="MDP9847180.1"/>
    </source>
</evidence>
<feature type="region of interest" description="Disordered" evidence="3">
    <location>
        <begin position="251"/>
        <end position="279"/>
    </location>
</feature>
<dbReference type="EMBL" id="JAUSQU010000001">
    <property type="protein sequence ID" value="MDP9847180.1"/>
    <property type="molecule type" value="Genomic_DNA"/>
</dbReference>